<dbReference type="GO" id="GO:0006355">
    <property type="term" value="P:regulation of DNA-templated transcription"/>
    <property type="evidence" value="ECO:0007669"/>
    <property type="project" value="InterPro"/>
</dbReference>
<dbReference type="InterPro" id="IPR010985">
    <property type="entry name" value="Ribbon_hlx_hlx"/>
</dbReference>
<sequence>MLYTIQHKAFTMTASTTMTIRVSSETKLKLERIAADTRRSKSFLAAEAVSAYVDRELEIIEGVKRGVADAVAGHVVPHDEAMAEIDAIIEAAEARRAGKT</sequence>
<proteinExistence type="predicted"/>
<dbReference type="Gene3D" id="6.20.450.20">
    <property type="match status" value="1"/>
</dbReference>
<name>M5ELH2_9HYPH</name>
<dbReference type="STRING" id="1297569.MESS2_160017"/>
<dbReference type="eggNOG" id="COG3905">
    <property type="taxonomic scope" value="Bacteria"/>
</dbReference>
<dbReference type="CDD" id="cd22233">
    <property type="entry name" value="RHH_CopAso-like"/>
    <property type="match status" value="1"/>
</dbReference>
<dbReference type="EMBL" id="CAUM01000068">
    <property type="protein sequence ID" value="CCV05594.1"/>
    <property type="molecule type" value="Genomic_DNA"/>
</dbReference>
<comment type="caution">
    <text evidence="1">The sequence shown here is derived from an EMBL/GenBank/DDBJ whole genome shotgun (WGS) entry which is preliminary data.</text>
</comment>
<organism evidence="1 2">
    <name type="scientific">Mesorhizobium metallidurans STM 2683</name>
    <dbReference type="NCBI Taxonomy" id="1297569"/>
    <lineage>
        <taxon>Bacteria</taxon>
        <taxon>Pseudomonadati</taxon>
        <taxon>Pseudomonadota</taxon>
        <taxon>Alphaproteobacteria</taxon>
        <taxon>Hyphomicrobiales</taxon>
        <taxon>Phyllobacteriaceae</taxon>
        <taxon>Mesorhizobium</taxon>
    </lineage>
</organism>
<evidence type="ECO:0000313" key="2">
    <source>
        <dbReference type="Proteomes" id="UP000012062"/>
    </source>
</evidence>
<protein>
    <submittedName>
        <fullName evidence="1">Transcriptional regulator, CopG family</fullName>
    </submittedName>
</protein>
<gene>
    <name evidence="1" type="ORF">MESS2_160017</name>
</gene>
<dbReference type="Proteomes" id="UP000012062">
    <property type="component" value="Unassembled WGS sequence"/>
</dbReference>
<evidence type="ECO:0000313" key="1">
    <source>
        <dbReference type="EMBL" id="CCV05594.1"/>
    </source>
</evidence>
<accession>M5ELH2</accession>
<reference evidence="1 2" key="1">
    <citation type="submission" date="2013-02" db="EMBL/GenBank/DDBJ databases">
        <authorList>
            <person name="Genoscope - CEA"/>
        </authorList>
    </citation>
    <scope>NUCLEOTIDE SEQUENCE [LARGE SCALE GENOMIC DNA]</scope>
    <source>
        <strain evidence="1 2">STM 2683</strain>
    </source>
</reference>
<dbReference type="SUPFAM" id="SSF47598">
    <property type="entry name" value="Ribbon-helix-helix"/>
    <property type="match status" value="1"/>
</dbReference>
<keyword evidence="2" id="KW-1185">Reference proteome</keyword>
<dbReference type="AlphaFoldDB" id="M5ELH2"/>